<evidence type="ECO:0000256" key="1">
    <source>
        <dbReference type="SAM" id="Phobius"/>
    </source>
</evidence>
<dbReference type="EMBL" id="LVVZ01000015">
    <property type="protein sequence ID" value="OKL44029.1"/>
    <property type="molecule type" value="Genomic_DNA"/>
</dbReference>
<keyword evidence="1" id="KW-1133">Transmembrane helix</keyword>
<gene>
    <name evidence="2" type="ORF">A3843_10630</name>
</gene>
<evidence type="ECO:0000313" key="3">
    <source>
        <dbReference type="Proteomes" id="UP000185783"/>
    </source>
</evidence>
<sequence>MASRHTDHPRIHFEDLPLSFRLFVYSQVLPIAALLLYVSLVPAPASSTSLLTIFLPFFATPVLALEGLLFWRGFKDLKTKLASC</sequence>
<feature type="transmembrane region" description="Helical" evidence="1">
    <location>
        <begin position="50"/>
        <end position="71"/>
    </location>
</feature>
<accession>A0A1U7JH22</accession>
<organism evidence="2 3">
    <name type="scientific">Pseudovibrio exalbescens</name>
    <dbReference type="NCBI Taxonomy" id="197461"/>
    <lineage>
        <taxon>Bacteria</taxon>
        <taxon>Pseudomonadati</taxon>
        <taxon>Pseudomonadota</taxon>
        <taxon>Alphaproteobacteria</taxon>
        <taxon>Hyphomicrobiales</taxon>
        <taxon>Stappiaceae</taxon>
        <taxon>Pseudovibrio</taxon>
    </lineage>
</organism>
<dbReference type="AlphaFoldDB" id="A0A1U7JH22"/>
<comment type="caution">
    <text evidence="2">The sequence shown here is derived from an EMBL/GenBank/DDBJ whole genome shotgun (WGS) entry which is preliminary data.</text>
</comment>
<dbReference type="Proteomes" id="UP000185783">
    <property type="component" value="Unassembled WGS sequence"/>
</dbReference>
<proteinExistence type="predicted"/>
<feature type="transmembrane region" description="Helical" evidence="1">
    <location>
        <begin position="20"/>
        <end position="38"/>
    </location>
</feature>
<keyword evidence="3" id="KW-1185">Reference proteome</keyword>
<name>A0A1U7JH22_9HYPH</name>
<keyword evidence="1" id="KW-0472">Membrane</keyword>
<evidence type="ECO:0000313" key="2">
    <source>
        <dbReference type="EMBL" id="OKL44029.1"/>
    </source>
</evidence>
<protein>
    <submittedName>
        <fullName evidence="2">Uncharacterized protein</fullName>
    </submittedName>
</protein>
<keyword evidence="1" id="KW-0812">Transmembrane</keyword>
<reference evidence="2 3" key="1">
    <citation type="submission" date="2016-03" db="EMBL/GenBank/DDBJ databases">
        <title>Genome sequence of Nesiotobacter sp. nov., a moderately halophilic alphaproteobacterium isolated from the Yellow Sea, China.</title>
        <authorList>
            <person name="Zhang G."/>
            <person name="Zhang R."/>
        </authorList>
    </citation>
    <scope>NUCLEOTIDE SEQUENCE [LARGE SCALE GENOMIC DNA]</scope>
    <source>
        <strain evidence="2 3">WB1-6</strain>
    </source>
</reference>